<keyword evidence="3" id="KW-1185">Reference proteome</keyword>
<dbReference type="OrthoDB" id="6427184at2759"/>
<feature type="non-terminal residue" evidence="2">
    <location>
        <position position="1"/>
    </location>
</feature>
<dbReference type="Proteomes" id="UP000499080">
    <property type="component" value="Unassembled WGS sequence"/>
</dbReference>
<feature type="coiled-coil region" evidence="1">
    <location>
        <begin position="4"/>
        <end position="31"/>
    </location>
</feature>
<organism evidence="2 3">
    <name type="scientific">Araneus ventricosus</name>
    <name type="common">Orbweaver spider</name>
    <name type="synonym">Epeira ventricosa</name>
    <dbReference type="NCBI Taxonomy" id="182803"/>
    <lineage>
        <taxon>Eukaryota</taxon>
        <taxon>Metazoa</taxon>
        <taxon>Ecdysozoa</taxon>
        <taxon>Arthropoda</taxon>
        <taxon>Chelicerata</taxon>
        <taxon>Arachnida</taxon>
        <taxon>Araneae</taxon>
        <taxon>Araneomorphae</taxon>
        <taxon>Entelegynae</taxon>
        <taxon>Araneoidea</taxon>
        <taxon>Araneidae</taxon>
        <taxon>Araneus</taxon>
    </lineage>
</organism>
<sequence>DLLKEKLPQEYEKVKEEVAEVRAKIQELVNEVEKSLVMRSFNLLDLAGNVTGGTQLSTVFKVMSLIDKFNKVVQDVRTFGPNAEIVLQHSVKRVADSAQDFFTHASDKLLQ</sequence>
<protein>
    <submittedName>
        <fullName evidence="2">Uncharacterized protein</fullName>
    </submittedName>
</protein>
<reference evidence="2 3" key="1">
    <citation type="journal article" date="2019" name="Sci. Rep.">
        <title>Orb-weaving spider Araneus ventricosus genome elucidates the spidroin gene catalogue.</title>
        <authorList>
            <person name="Kono N."/>
            <person name="Nakamura H."/>
            <person name="Ohtoshi R."/>
            <person name="Moran D.A.P."/>
            <person name="Shinohara A."/>
            <person name="Yoshida Y."/>
            <person name="Fujiwara M."/>
            <person name="Mori M."/>
            <person name="Tomita M."/>
            <person name="Arakawa K."/>
        </authorList>
    </citation>
    <scope>NUCLEOTIDE SEQUENCE [LARGE SCALE GENOMIC DNA]</scope>
</reference>
<proteinExistence type="predicted"/>
<keyword evidence="1" id="KW-0175">Coiled coil</keyword>
<gene>
    <name evidence="2" type="ORF">AVEN_267554_1</name>
</gene>
<evidence type="ECO:0000256" key="1">
    <source>
        <dbReference type="SAM" id="Coils"/>
    </source>
</evidence>
<accession>A0A4Y2U4F2</accession>
<evidence type="ECO:0000313" key="3">
    <source>
        <dbReference type="Proteomes" id="UP000499080"/>
    </source>
</evidence>
<dbReference type="AlphaFoldDB" id="A0A4Y2U4F2"/>
<name>A0A4Y2U4F2_ARAVE</name>
<evidence type="ECO:0000313" key="2">
    <source>
        <dbReference type="EMBL" id="GBO07855.1"/>
    </source>
</evidence>
<comment type="caution">
    <text evidence="2">The sequence shown here is derived from an EMBL/GenBank/DDBJ whole genome shotgun (WGS) entry which is preliminary data.</text>
</comment>
<dbReference type="EMBL" id="BGPR01033786">
    <property type="protein sequence ID" value="GBO07855.1"/>
    <property type="molecule type" value="Genomic_DNA"/>
</dbReference>